<evidence type="ECO:0000313" key="2">
    <source>
        <dbReference type="EMBL" id="MCC2163521.1"/>
    </source>
</evidence>
<gene>
    <name evidence="2" type="ORF">LKD32_01260</name>
</gene>
<dbReference type="Pfam" id="PF09581">
    <property type="entry name" value="Spore_III_AF"/>
    <property type="match status" value="1"/>
</dbReference>
<dbReference type="InterPro" id="IPR014245">
    <property type="entry name" value="Spore_III_AF"/>
</dbReference>
<organism evidence="2 3">
    <name type="scientific">Brotaphodocola catenula</name>
    <dbReference type="NCBI Taxonomy" id="2885361"/>
    <lineage>
        <taxon>Bacteria</taxon>
        <taxon>Bacillati</taxon>
        <taxon>Bacillota</taxon>
        <taxon>Clostridia</taxon>
        <taxon>Lachnospirales</taxon>
        <taxon>Lachnospiraceae</taxon>
        <taxon>Brotaphodocola</taxon>
    </lineage>
</organism>
<proteinExistence type="predicted"/>
<reference evidence="2" key="1">
    <citation type="submission" date="2021-10" db="EMBL/GenBank/DDBJ databases">
        <title>Anaerobic single-cell dispensing facilitates the cultivation of human gut bacteria.</title>
        <authorList>
            <person name="Afrizal A."/>
        </authorList>
    </citation>
    <scope>NUCLEOTIDE SEQUENCE</scope>
    <source>
        <strain evidence="2">CLA-AA-H274</strain>
    </source>
</reference>
<protein>
    <submittedName>
        <fullName evidence="2">Stage III sporulation protein AF</fullName>
    </submittedName>
</protein>
<dbReference type="Proteomes" id="UP001198962">
    <property type="component" value="Unassembled WGS sequence"/>
</dbReference>
<feature type="region of interest" description="Disordered" evidence="1">
    <location>
        <begin position="187"/>
        <end position="231"/>
    </location>
</feature>
<dbReference type="EMBL" id="JAJEPU010000002">
    <property type="protein sequence ID" value="MCC2163521.1"/>
    <property type="molecule type" value="Genomic_DNA"/>
</dbReference>
<evidence type="ECO:0000256" key="1">
    <source>
        <dbReference type="SAM" id="MobiDB-lite"/>
    </source>
</evidence>
<keyword evidence="3" id="KW-1185">Reference proteome</keyword>
<feature type="compositionally biased region" description="Basic and acidic residues" evidence="1">
    <location>
        <begin position="214"/>
        <end position="223"/>
    </location>
</feature>
<comment type="caution">
    <text evidence="2">The sequence shown here is derived from an EMBL/GenBank/DDBJ whole genome shotgun (WGS) entry which is preliminary data.</text>
</comment>
<name>A0AAE3AKV5_9FIRM</name>
<sequence length="271" mass="31077">MITEGLMRAVFEWIRNLTGFFLFMSVMDHLMPEKAYASYIRLFSGMVFILLVLQPITGNRKLEERIAQYYESNLFRYETGELRENLLGVEEKRRTQMVNQYESVLSQEIFKIAQADGFEVRNCRVKINQDMDSEQFGEVTGVRVEVCSVQPEQSAEIDTELSKNMTKNDGADKSEIQISKITVENIEHAENAENVDKKERAGSSENQNKNLNKTQEENQKTMRGETLAEDDTARVVSGPVYQKIGELRSRISSYCGVEEQDVEIGIVEAER</sequence>
<feature type="compositionally biased region" description="Basic and acidic residues" evidence="1">
    <location>
        <begin position="187"/>
        <end position="202"/>
    </location>
</feature>
<evidence type="ECO:0000313" key="3">
    <source>
        <dbReference type="Proteomes" id="UP001198962"/>
    </source>
</evidence>
<feature type="compositionally biased region" description="Polar residues" evidence="1">
    <location>
        <begin position="203"/>
        <end position="213"/>
    </location>
</feature>
<accession>A0AAE3AKV5</accession>
<dbReference type="AlphaFoldDB" id="A0AAE3AKV5"/>
<dbReference type="RefSeq" id="WP_308450366.1">
    <property type="nucleotide sequence ID" value="NZ_JAJEPU010000002.1"/>
</dbReference>